<dbReference type="InterPro" id="IPR052234">
    <property type="entry name" value="U5_snRNP_Component"/>
</dbReference>
<gene>
    <name evidence="6" type="ORF">K505DRAFT_330555</name>
</gene>
<feature type="repeat" description="WD" evidence="5">
    <location>
        <begin position="281"/>
        <end position="322"/>
    </location>
</feature>
<feature type="repeat" description="WD" evidence="5">
    <location>
        <begin position="62"/>
        <end position="93"/>
    </location>
</feature>
<evidence type="ECO:0000256" key="5">
    <source>
        <dbReference type="PROSITE-ProRule" id="PRU00221"/>
    </source>
</evidence>
<dbReference type="PROSITE" id="PS00678">
    <property type="entry name" value="WD_REPEATS_1"/>
    <property type="match status" value="3"/>
</dbReference>
<protein>
    <submittedName>
        <fullName evidence="6">WD40 repeat-like protein</fullName>
    </submittedName>
</protein>
<dbReference type="AlphaFoldDB" id="A0A6A6WPV9"/>
<dbReference type="SUPFAM" id="SSF50978">
    <property type="entry name" value="WD40 repeat-like"/>
    <property type="match status" value="1"/>
</dbReference>
<dbReference type="GO" id="GO:0006397">
    <property type="term" value="P:mRNA processing"/>
    <property type="evidence" value="ECO:0007669"/>
    <property type="project" value="UniProtKB-KW"/>
</dbReference>
<evidence type="ECO:0000256" key="3">
    <source>
        <dbReference type="ARBA" id="ARBA00022737"/>
    </source>
</evidence>
<dbReference type="PANTHER" id="PTHR44006">
    <property type="entry name" value="U5 SMALL NUCLEAR RIBONUCLEOPROTEIN 40 KDA PROTEIN"/>
    <property type="match status" value="1"/>
</dbReference>
<dbReference type="InterPro" id="IPR001680">
    <property type="entry name" value="WD40_rpt"/>
</dbReference>
<dbReference type="EMBL" id="MU002538">
    <property type="protein sequence ID" value="KAF2786142.1"/>
    <property type="molecule type" value="Genomic_DNA"/>
</dbReference>
<organism evidence="6 7">
    <name type="scientific">Melanomma pulvis-pyrius CBS 109.77</name>
    <dbReference type="NCBI Taxonomy" id="1314802"/>
    <lineage>
        <taxon>Eukaryota</taxon>
        <taxon>Fungi</taxon>
        <taxon>Dikarya</taxon>
        <taxon>Ascomycota</taxon>
        <taxon>Pezizomycotina</taxon>
        <taxon>Dothideomycetes</taxon>
        <taxon>Pleosporomycetidae</taxon>
        <taxon>Pleosporales</taxon>
        <taxon>Melanommataceae</taxon>
        <taxon>Melanomma</taxon>
    </lineage>
</organism>
<dbReference type="PANTHER" id="PTHR44006:SF1">
    <property type="entry name" value="U5 SMALL NUCLEAR RIBONUCLEOPROTEIN 40 KDA PROTEIN"/>
    <property type="match status" value="1"/>
</dbReference>
<feature type="repeat" description="WD" evidence="5">
    <location>
        <begin position="196"/>
        <end position="230"/>
    </location>
</feature>
<keyword evidence="1 5" id="KW-0853">WD repeat</keyword>
<dbReference type="Gene3D" id="2.130.10.10">
    <property type="entry name" value="YVTN repeat-like/Quinoprotein amine dehydrogenase"/>
    <property type="match status" value="1"/>
</dbReference>
<keyword evidence="7" id="KW-1185">Reference proteome</keyword>
<feature type="repeat" description="WD" evidence="5">
    <location>
        <begin position="231"/>
        <end position="265"/>
    </location>
</feature>
<evidence type="ECO:0000256" key="4">
    <source>
        <dbReference type="ARBA" id="ARBA00023187"/>
    </source>
</evidence>
<reference evidence="6" key="1">
    <citation type="journal article" date="2020" name="Stud. Mycol.">
        <title>101 Dothideomycetes genomes: a test case for predicting lifestyles and emergence of pathogens.</title>
        <authorList>
            <person name="Haridas S."/>
            <person name="Albert R."/>
            <person name="Binder M."/>
            <person name="Bloem J."/>
            <person name="Labutti K."/>
            <person name="Salamov A."/>
            <person name="Andreopoulos B."/>
            <person name="Baker S."/>
            <person name="Barry K."/>
            <person name="Bills G."/>
            <person name="Bluhm B."/>
            <person name="Cannon C."/>
            <person name="Castanera R."/>
            <person name="Culley D."/>
            <person name="Daum C."/>
            <person name="Ezra D."/>
            <person name="Gonzalez J."/>
            <person name="Henrissat B."/>
            <person name="Kuo A."/>
            <person name="Liang C."/>
            <person name="Lipzen A."/>
            <person name="Lutzoni F."/>
            <person name="Magnuson J."/>
            <person name="Mondo S."/>
            <person name="Nolan M."/>
            <person name="Ohm R."/>
            <person name="Pangilinan J."/>
            <person name="Park H.-J."/>
            <person name="Ramirez L."/>
            <person name="Alfaro M."/>
            <person name="Sun H."/>
            <person name="Tritt A."/>
            <person name="Yoshinaga Y."/>
            <person name="Zwiers L.-H."/>
            <person name="Turgeon B."/>
            <person name="Goodwin S."/>
            <person name="Spatafora J."/>
            <person name="Crous P."/>
            <person name="Grigoriev I."/>
        </authorList>
    </citation>
    <scope>NUCLEOTIDE SEQUENCE</scope>
    <source>
        <strain evidence="6">CBS 109.77</strain>
    </source>
</reference>
<dbReference type="GO" id="GO:0071013">
    <property type="term" value="C:catalytic step 2 spliceosome"/>
    <property type="evidence" value="ECO:0007669"/>
    <property type="project" value="TreeGrafter"/>
</dbReference>
<accession>A0A6A6WPV9</accession>
<dbReference type="PROSITE" id="PS50294">
    <property type="entry name" value="WD_REPEATS_REGION"/>
    <property type="match status" value="6"/>
</dbReference>
<dbReference type="GO" id="GO:0008380">
    <property type="term" value="P:RNA splicing"/>
    <property type="evidence" value="ECO:0007669"/>
    <property type="project" value="UniProtKB-KW"/>
</dbReference>
<dbReference type="OrthoDB" id="1068471at2759"/>
<dbReference type="InterPro" id="IPR020472">
    <property type="entry name" value="WD40_PAC1"/>
</dbReference>
<feature type="repeat" description="WD" evidence="5">
    <location>
        <begin position="147"/>
        <end position="189"/>
    </location>
</feature>
<dbReference type="InterPro" id="IPR036322">
    <property type="entry name" value="WD40_repeat_dom_sf"/>
</dbReference>
<dbReference type="PRINTS" id="PR00320">
    <property type="entry name" value="GPROTEINBRPT"/>
</dbReference>
<evidence type="ECO:0000313" key="6">
    <source>
        <dbReference type="EMBL" id="KAF2786142.1"/>
    </source>
</evidence>
<evidence type="ECO:0000256" key="1">
    <source>
        <dbReference type="ARBA" id="ARBA00022574"/>
    </source>
</evidence>
<dbReference type="Proteomes" id="UP000799757">
    <property type="component" value="Unassembled WGS sequence"/>
</dbReference>
<feature type="repeat" description="WD" evidence="5">
    <location>
        <begin position="323"/>
        <end position="359"/>
    </location>
</feature>
<dbReference type="Pfam" id="PF00400">
    <property type="entry name" value="WD40"/>
    <property type="match status" value="7"/>
</dbReference>
<evidence type="ECO:0000313" key="7">
    <source>
        <dbReference type="Proteomes" id="UP000799757"/>
    </source>
</evidence>
<dbReference type="SMART" id="SM00320">
    <property type="entry name" value="WD40"/>
    <property type="match status" value="7"/>
</dbReference>
<proteinExistence type="predicted"/>
<dbReference type="InterPro" id="IPR015943">
    <property type="entry name" value="WD40/YVTN_repeat-like_dom_sf"/>
</dbReference>
<sequence>MSREKRPAHDSFGSTQLVKRAKSDANLGGSSAVTVANGSAQNGALIKAGGRTSSLVSPVMELIGHTGEVFAARFDPTGQFIASGSMDRSILLWRTSGVCENHGVLTGHKQAVLDLHWSRDSKVLFSASADMQLASWDVETGERIRRHPGHEEVINCMDVSKRGAEMLVSGSDDGCIGIWDPRTKEAISYIVTDFPITAMALSEAGNELFTGGIDNDIKVWDLRKQAVVYTLLGHTDTVTSLQISPDNQSLLSNSHDSTVRTWDIRPFAPADRHVRTYDGAPTGQERNLLKASWDSKGEKIAAGSGDQSVAIWDVRTGKILNKLPGHRGAVNDVRFSPRDEPIVLTASSDRTLMLGELGK</sequence>
<keyword evidence="4" id="KW-0508">mRNA splicing</keyword>
<keyword evidence="2" id="KW-0507">mRNA processing</keyword>
<evidence type="ECO:0000256" key="2">
    <source>
        <dbReference type="ARBA" id="ARBA00022664"/>
    </source>
</evidence>
<keyword evidence="3" id="KW-0677">Repeat</keyword>
<dbReference type="CDD" id="cd00200">
    <property type="entry name" value="WD40"/>
    <property type="match status" value="1"/>
</dbReference>
<dbReference type="GO" id="GO:0003723">
    <property type="term" value="F:RNA binding"/>
    <property type="evidence" value="ECO:0007669"/>
    <property type="project" value="TreeGrafter"/>
</dbReference>
<feature type="repeat" description="WD" evidence="5">
    <location>
        <begin position="105"/>
        <end position="146"/>
    </location>
</feature>
<name>A0A6A6WPV9_9PLEO</name>
<dbReference type="InterPro" id="IPR019775">
    <property type="entry name" value="WD40_repeat_CS"/>
</dbReference>
<dbReference type="PROSITE" id="PS50082">
    <property type="entry name" value="WD_REPEATS_2"/>
    <property type="match status" value="7"/>
</dbReference>